<accession>A0A7X1KAH4</accession>
<evidence type="ECO:0000313" key="2">
    <source>
        <dbReference type="Proteomes" id="UP000520156"/>
    </source>
</evidence>
<proteinExistence type="predicted"/>
<evidence type="ECO:0000313" key="1">
    <source>
        <dbReference type="EMBL" id="MBC2650193.1"/>
    </source>
</evidence>
<dbReference type="AlphaFoldDB" id="A0A7X1KAH4"/>
<organism evidence="1 2">
    <name type="scientific">Novosphingobium aerophilum</name>
    <dbReference type="NCBI Taxonomy" id="2839843"/>
    <lineage>
        <taxon>Bacteria</taxon>
        <taxon>Pseudomonadati</taxon>
        <taxon>Pseudomonadota</taxon>
        <taxon>Alphaproteobacteria</taxon>
        <taxon>Sphingomonadales</taxon>
        <taxon>Sphingomonadaceae</taxon>
        <taxon>Novosphingobium</taxon>
    </lineage>
</organism>
<protein>
    <submittedName>
        <fullName evidence="1">Uncharacterized protein</fullName>
    </submittedName>
</protein>
<dbReference type="EMBL" id="JACLAU010000001">
    <property type="protein sequence ID" value="MBC2650193.1"/>
    <property type="molecule type" value="Genomic_DNA"/>
</dbReference>
<dbReference type="Proteomes" id="UP000520156">
    <property type="component" value="Unassembled WGS sequence"/>
</dbReference>
<dbReference type="RefSeq" id="WP_185681612.1">
    <property type="nucleotide sequence ID" value="NZ_JACLAU010000001.1"/>
</dbReference>
<name>A0A7X1KAH4_9SPHN</name>
<comment type="caution">
    <text evidence="1">The sequence shown here is derived from an EMBL/GenBank/DDBJ whole genome shotgun (WGS) entry which is preliminary data.</text>
</comment>
<reference evidence="1 2" key="1">
    <citation type="submission" date="2020-08" db="EMBL/GenBank/DDBJ databases">
        <title>The genome sequence of Novosphingobium flavum 4Y4.</title>
        <authorList>
            <person name="Liu Y."/>
        </authorList>
    </citation>
    <scope>NUCLEOTIDE SEQUENCE [LARGE SCALE GENOMIC DNA]</scope>
    <source>
        <strain evidence="1 2">4Y4</strain>
    </source>
</reference>
<keyword evidence="2" id="KW-1185">Reference proteome</keyword>
<sequence>MLFSRPASTLSSAAAASARAREQAWRLLAPGDRVTIVGRGAYRIVHLSEARAWVTSLEDGANRLVAAPLLRLLANPADGADQA</sequence>
<gene>
    <name evidence="1" type="ORF">H7F49_00575</name>
</gene>